<dbReference type="Proteomes" id="UP000183667">
    <property type="component" value="Unassembled WGS sequence"/>
</dbReference>
<name>A0ABD6Q838_9BURK</name>
<reference evidence="2" key="1">
    <citation type="submission" date="2016-08" db="EMBL/GenBank/DDBJ databases">
        <title>Population biology and virulence potential of Burkholderia ubonensis.</title>
        <authorList>
            <person name="Price E.P."/>
            <person name="Currie B.J."/>
            <person name="Wagner D.M."/>
        </authorList>
    </citation>
    <scope>NUCLEOTIDE SEQUENCE [LARGE SCALE GENOMIC DNA]</scope>
    <source>
        <strain evidence="2">MSMB0103</strain>
    </source>
</reference>
<dbReference type="AlphaFoldDB" id="A0ABD6Q838"/>
<sequence>MELTQLGSQVAQFGFAERQKHAQALMYGMANITEYVPRGVCYDAAAFVRYLLQGHGLITPGVLLDTTGQNWRPRFNFEAGNQWDGRASIPIPAGTAVGFSRGGNVFHAAIAVGGTRIRAVNGGRLGSGWLYPVDLARVLAPGDDGTFLYDRTNIRVHLSRL</sequence>
<gene>
    <name evidence="1" type="ORF">BGV66_05705</name>
</gene>
<evidence type="ECO:0000313" key="2">
    <source>
        <dbReference type="Proteomes" id="UP000183667"/>
    </source>
</evidence>
<accession>A0ABD6Q838</accession>
<evidence type="ECO:0000313" key="1">
    <source>
        <dbReference type="EMBL" id="OJA49599.1"/>
    </source>
</evidence>
<dbReference type="EMBL" id="MEAU01000007">
    <property type="protein sequence ID" value="OJA49599.1"/>
    <property type="molecule type" value="Genomic_DNA"/>
</dbReference>
<proteinExistence type="predicted"/>
<protein>
    <submittedName>
        <fullName evidence="1">Urea amidohydrolase</fullName>
    </submittedName>
</protein>
<comment type="caution">
    <text evidence="1">The sequence shown here is derived from an EMBL/GenBank/DDBJ whole genome shotgun (WGS) entry which is preliminary data.</text>
</comment>
<dbReference type="NCBIfam" id="NF040972">
    <property type="entry name" value="T6SS_VF_TecA"/>
    <property type="match status" value="1"/>
</dbReference>
<dbReference type="RefSeq" id="WP_071767048.1">
    <property type="nucleotide sequence ID" value="NZ_MEAU01000007.1"/>
</dbReference>
<organism evidence="1 2">
    <name type="scientific">Burkholderia ubonensis</name>
    <dbReference type="NCBI Taxonomy" id="101571"/>
    <lineage>
        <taxon>Bacteria</taxon>
        <taxon>Pseudomonadati</taxon>
        <taxon>Pseudomonadota</taxon>
        <taxon>Betaproteobacteria</taxon>
        <taxon>Burkholderiales</taxon>
        <taxon>Burkholderiaceae</taxon>
        <taxon>Burkholderia</taxon>
        <taxon>Burkholderia cepacia complex</taxon>
    </lineage>
</organism>